<dbReference type="Pfam" id="PF13649">
    <property type="entry name" value="Methyltransf_25"/>
    <property type="match status" value="1"/>
</dbReference>
<keyword evidence="4" id="KW-1185">Reference proteome</keyword>
<reference evidence="4" key="6">
    <citation type="submission" date="2011-05" db="EMBL/GenBank/DDBJ databases">
        <title>Complete sequence of Collimonas fungivorans Ter331.</title>
        <authorList>
            <person name="Leveau J.H."/>
        </authorList>
    </citation>
    <scope>NUCLEOTIDE SEQUENCE [LARGE SCALE GENOMIC DNA]</scope>
    <source>
        <strain evidence="4">Ter331</strain>
    </source>
</reference>
<gene>
    <name evidence="3" type="ordered locus">CFU_1471</name>
</gene>
<protein>
    <recommendedName>
        <fullName evidence="2">Methyltransferase domain-containing protein</fullName>
    </recommendedName>
</protein>
<reference evidence="3 4" key="5">
    <citation type="journal article" date="2011" name="ISME J.">
        <title>Dual transcriptional profiling of a bacterial/fungal confrontation: Collimonas fungivorans versus Aspergillus niger.</title>
        <authorList>
            <person name="Mela F."/>
            <person name="Fritsche K."/>
            <person name="de Boer W."/>
            <person name="van Veen J.A."/>
            <person name="de Graaff L.H."/>
            <person name="van den Berg M."/>
            <person name="Leveau J.H."/>
        </authorList>
    </citation>
    <scope>NUCLEOTIDE SEQUENCE [LARGE SCALE GENOMIC DNA]</scope>
    <source>
        <strain evidence="3 4">Ter331</strain>
    </source>
</reference>
<organism evidence="3 4">
    <name type="scientific">Collimonas fungivorans (strain Ter331)</name>
    <dbReference type="NCBI Taxonomy" id="1005048"/>
    <lineage>
        <taxon>Bacteria</taxon>
        <taxon>Pseudomonadati</taxon>
        <taxon>Pseudomonadota</taxon>
        <taxon>Betaproteobacteria</taxon>
        <taxon>Burkholderiales</taxon>
        <taxon>Oxalobacteraceae</taxon>
        <taxon>Collimonas</taxon>
    </lineage>
</organism>
<dbReference type="Gene3D" id="3.40.50.150">
    <property type="entry name" value="Vaccinia Virus protein VP39"/>
    <property type="match status" value="1"/>
</dbReference>
<feature type="domain" description="Methyltransferase" evidence="2">
    <location>
        <begin position="49"/>
        <end position="142"/>
    </location>
</feature>
<dbReference type="eggNOG" id="COG0500">
    <property type="taxonomic scope" value="Bacteria"/>
</dbReference>
<reference evidence="3 4" key="4">
    <citation type="journal article" date="2010" name="Environ. Microbiol.">
        <title>The bacterial genus Collimonas: mycophagy, weathering and other adaptive solutions to life in oligotrophic soil environments.</title>
        <authorList>
            <person name="Leveau J.H."/>
            <person name="Uroz S."/>
            <person name="de Boer W."/>
        </authorList>
    </citation>
    <scope>NUCLEOTIDE SEQUENCE [LARGE SCALE GENOMIC DNA]</scope>
    <source>
        <strain evidence="3 4">Ter331</strain>
    </source>
</reference>
<dbReference type="CDD" id="cd02440">
    <property type="entry name" value="AdoMet_MTases"/>
    <property type="match status" value="1"/>
</dbReference>
<evidence type="ECO:0000313" key="4">
    <source>
        <dbReference type="Proteomes" id="UP000008392"/>
    </source>
</evidence>
<dbReference type="RefSeq" id="WP_014005457.1">
    <property type="nucleotide sequence ID" value="NC_015856.1"/>
</dbReference>
<dbReference type="InterPro" id="IPR041698">
    <property type="entry name" value="Methyltransf_25"/>
</dbReference>
<dbReference type="PANTHER" id="PTHR43464:SF58">
    <property type="entry name" value="BLR7975 PROTEIN"/>
    <property type="match status" value="1"/>
</dbReference>
<dbReference type="STRING" id="1005048.CFU_1471"/>
<dbReference type="KEGG" id="cfu:CFU_1471"/>
<reference evidence="3 4" key="3">
    <citation type="journal article" date="2008" name="FEMS Microbiol. Ecol.">
        <title>Identification and characterization of genes underlying chitinolysis in Collimonas fungivorans Ter331.</title>
        <authorList>
            <person name="Fritsche K."/>
            <person name="de Boer W."/>
            <person name="Gerards S."/>
            <person name="van den Berg M."/>
            <person name="van Veen J.A."/>
            <person name="Leveau J.H."/>
        </authorList>
    </citation>
    <scope>NUCLEOTIDE SEQUENCE [LARGE SCALE GENOMIC DNA]</scope>
    <source>
        <strain evidence="3 4">Ter331</strain>
    </source>
</reference>
<evidence type="ECO:0000313" key="3">
    <source>
        <dbReference type="EMBL" id="AEK61303.1"/>
    </source>
</evidence>
<dbReference type="AlphaFoldDB" id="G0AB97"/>
<accession>G0AB97</accession>
<reference evidence="3 4" key="2">
    <citation type="journal article" date="2006" name="J. Microbiol. Methods">
        <title>Genomic flank-sequencing of plasposon insertion sites for rapid identification of functional genes.</title>
        <authorList>
            <person name="Leveau J.H."/>
            <person name="Gerards S."/>
            <person name="Fritsche K."/>
            <person name="Zondag G."/>
            <person name="van Veen J.A."/>
        </authorList>
    </citation>
    <scope>NUCLEOTIDE SEQUENCE [LARGE SCALE GENOMIC DNA]</scope>
    <source>
        <strain evidence="3 4">Ter331</strain>
    </source>
</reference>
<reference evidence="3 4" key="1">
    <citation type="journal article" date="2004" name="Environ. Microbiol.">
        <title>Phylogeny-function analysis of (meta)genomic libraries: screening for expression of ribosomal RNA genes by large-insert library fluorescent in situ hybridization (LIL-FISH).</title>
        <authorList>
            <person name="Leveau J.H."/>
            <person name="Gerards S."/>
            <person name="de Boer W."/>
            <person name="van Veen J.A."/>
        </authorList>
    </citation>
    <scope>NUCLEOTIDE SEQUENCE [LARGE SCALE GENOMIC DNA]</scope>
    <source>
        <strain evidence="3 4">Ter331</strain>
    </source>
</reference>
<feature type="compositionally biased region" description="Polar residues" evidence="1">
    <location>
        <begin position="1"/>
        <end position="16"/>
    </location>
</feature>
<dbReference type="GO" id="GO:0008168">
    <property type="term" value="F:methyltransferase activity"/>
    <property type="evidence" value="ECO:0007669"/>
    <property type="project" value="TreeGrafter"/>
</dbReference>
<name>G0AB97_COLFT</name>
<sequence>MPNNSAPAFSGSTVDSYNEGPPRQVPGYLSLHRMVPLLLAEQMPADGRVLVLGAGGGQEIKALADAHPGWSFDGVDPSADMLRLARRVISPHDARVRLHEGYIGSAPEVLFDAATCILTFHFISREQRLETLKELRRRLKDGAPFILVHLSFPQTEPERSKWIARHVAYGLPEGADPAHGQASREAIGARLTILSPEEEVTMLEGAGFSDASLFYAGLSIKGWVAYAA</sequence>
<evidence type="ECO:0000259" key="2">
    <source>
        <dbReference type="Pfam" id="PF13649"/>
    </source>
</evidence>
<dbReference type="InterPro" id="IPR029063">
    <property type="entry name" value="SAM-dependent_MTases_sf"/>
</dbReference>
<dbReference type="EMBL" id="CP002745">
    <property type="protein sequence ID" value="AEK61303.1"/>
    <property type="molecule type" value="Genomic_DNA"/>
</dbReference>
<feature type="region of interest" description="Disordered" evidence="1">
    <location>
        <begin position="1"/>
        <end position="21"/>
    </location>
</feature>
<evidence type="ECO:0000256" key="1">
    <source>
        <dbReference type="SAM" id="MobiDB-lite"/>
    </source>
</evidence>
<dbReference type="SUPFAM" id="SSF53335">
    <property type="entry name" value="S-adenosyl-L-methionine-dependent methyltransferases"/>
    <property type="match status" value="1"/>
</dbReference>
<dbReference type="PANTHER" id="PTHR43464">
    <property type="entry name" value="METHYLTRANSFERASE"/>
    <property type="match status" value="1"/>
</dbReference>
<dbReference type="Proteomes" id="UP000008392">
    <property type="component" value="Chromosome"/>
</dbReference>
<dbReference type="HOGENOM" id="CLU_081790_0_0_4"/>
<proteinExistence type="predicted"/>